<name>A0A8H2ZPX1_9HELO</name>
<organism evidence="2 3">
    <name type="scientific">Sclerotinia trifoliorum</name>
    <dbReference type="NCBI Taxonomy" id="28548"/>
    <lineage>
        <taxon>Eukaryota</taxon>
        <taxon>Fungi</taxon>
        <taxon>Dikarya</taxon>
        <taxon>Ascomycota</taxon>
        <taxon>Pezizomycotina</taxon>
        <taxon>Leotiomycetes</taxon>
        <taxon>Helotiales</taxon>
        <taxon>Sclerotiniaceae</taxon>
        <taxon>Sclerotinia</taxon>
    </lineage>
</organism>
<feature type="compositionally biased region" description="Low complexity" evidence="1">
    <location>
        <begin position="105"/>
        <end position="120"/>
    </location>
</feature>
<sequence>MSSFTVPTDVTAPDMRKTSDASDENSVTVINMRNRAILYESNHPDHIFQPSVLNLPNDEASEARFFTRVSERKNSTTAAVLNGAADAREHSISECTSQAPGPSSQTPENPTEQQETTTAEPRPPVFFRCCQCQHTSLPPTCQRKAEEIGIFQTKDQRVLVVNTECAHAQCMRCVNVDENGVRIGFKPWELEWRDPAISRGV</sequence>
<proteinExistence type="predicted"/>
<feature type="compositionally biased region" description="Polar residues" evidence="1">
    <location>
        <begin position="93"/>
        <end position="104"/>
    </location>
</feature>
<protein>
    <submittedName>
        <fullName evidence="2">Af2f0c33-b0e7-4cf1-b0f3-e47ddfca5b93</fullName>
    </submittedName>
</protein>
<reference evidence="2" key="1">
    <citation type="submission" date="2020-10" db="EMBL/GenBank/DDBJ databases">
        <authorList>
            <person name="Kusch S."/>
        </authorList>
    </citation>
    <scope>NUCLEOTIDE SEQUENCE</scope>
    <source>
        <strain evidence="2">SwB9</strain>
    </source>
</reference>
<dbReference type="Proteomes" id="UP000624404">
    <property type="component" value="Unassembled WGS sequence"/>
</dbReference>
<dbReference type="EMBL" id="CAJHIA010000017">
    <property type="protein sequence ID" value="CAD6446146.1"/>
    <property type="molecule type" value="Genomic_DNA"/>
</dbReference>
<evidence type="ECO:0000313" key="2">
    <source>
        <dbReference type="EMBL" id="CAD6446146.1"/>
    </source>
</evidence>
<comment type="caution">
    <text evidence="2">The sequence shown here is derived from an EMBL/GenBank/DDBJ whole genome shotgun (WGS) entry which is preliminary data.</text>
</comment>
<evidence type="ECO:0000256" key="1">
    <source>
        <dbReference type="SAM" id="MobiDB-lite"/>
    </source>
</evidence>
<keyword evidence="3" id="KW-1185">Reference proteome</keyword>
<evidence type="ECO:0000313" key="3">
    <source>
        <dbReference type="Proteomes" id="UP000624404"/>
    </source>
</evidence>
<gene>
    <name evidence="2" type="ORF">SCLTRI_LOCUS5859</name>
</gene>
<dbReference type="OrthoDB" id="3542452at2759"/>
<feature type="region of interest" description="Disordered" evidence="1">
    <location>
        <begin position="1"/>
        <end position="24"/>
    </location>
</feature>
<feature type="region of interest" description="Disordered" evidence="1">
    <location>
        <begin position="87"/>
        <end position="120"/>
    </location>
</feature>
<accession>A0A8H2ZPX1</accession>
<dbReference type="AlphaFoldDB" id="A0A8H2ZPX1"/>